<dbReference type="EMBL" id="JBHSKG010000019">
    <property type="protein sequence ID" value="MFC5141902.1"/>
    <property type="molecule type" value="Genomic_DNA"/>
</dbReference>
<dbReference type="PANTHER" id="PTHR46696:SF4">
    <property type="entry name" value="BIOTIN BIOSYNTHESIS CYTOCHROME P450"/>
    <property type="match status" value="1"/>
</dbReference>
<organism evidence="2 3">
    <name type="scientific">Actinomycetospora rhizophila</name>
    <dbReference type="NCBI Taxonomy" id="1416876"/>
    <lineage>
        <taxon>Bacteria</taxon>
        <taxon>Bacillati</taxon>
        <taxon>Actinomycetota</taxon>
        <taxon>Actinomycetes</taxon>
        <taxon>Pseudonocardiales</taxon>
        <taxon>Pseudonocardiaceae</taxon>
        <taxon>Actinomycetospora</taxon>
    </lineage>
</organism>
<dbReference type="Pfam" id="PF00067">
    <property type="entry name" value="p450"/>
    <property type="match status" value="1"/>
</dbReference>
<evidence type="ECO:0000313" key="3">
    <source>
        <dbReference type="Proteomes" id="UP001596175"/>
    </source>
</evidence>
<name>A0ABV9ZNX5_9PSEU</name>
<dbReference type="RefSeq" id="WP_378024038.1">
    <property type="nucleotide sequence ID" value="NZ_JBHSKG010000019.1"/>
</dbReference>
<evidence type="ECO:0000313" key="2">
    <source>
        <dbReference type="EMBL" id="MFC5141902.1"/>
    </source>
</evidence>
<dbReference type="Gene3D" id="1.10.630.10">
    <property type="entry name" value="Cytochrome P450"/>
    <property type="match status" value="1"/>
</dbReference>
<comment type="caution">
    <text evidence="2">The sequence shown here is derived from an EMBL/GenBank/DDBJ whole genome shotgun (WGS) entry which is preliminary data.</text>
</comment>
<dbReference type="PRINTS" id="PR00359">
    <property type="entry name" value="BP450"/>
</dbReference>
<dbReference type="InterPro" id="IPR001128">
    <property type="entry name" value="Cyt_P450"/>
</dbReference>
<protein>
    <submittedName>
        <fullName evidence="2">Cytochrome P450</fullName>
    </submittedName>
</protein>
<proteinExistence type="inferred from homology"/>
<dbReference type="InterPro" id="IPR036396">
    <property type="entry name" value="Cyt_P450_sf"/>
</dbReference>
<dbReference type="Proteomes" id="UP001596175">
    <property type="component" value="Unassembled WGS sequence"/>
</dbReference>
<keyword evidence="3" id="KW-1185">Reference proteome</keyword>
<dbReference type="PANTHER" id="PTHR46696">
    <property type="entry name" value="P450, PUTATIVE (EUROFUNG)-RELATED"/>
    <property type="match status" value="1"/>
</dbReference>
<accession>A0ABV9ZNX5</accession>
<evidence type="ECO:0000256" key="1">
    <source>
        <dbReference type="ARBA" id="ARBA00010617"/>
    </source>
</evidence>
<dbReference type="InterPro" id="IPR002397">
    <property type="entry name" value="Cyt_P450_B"/>
</dbReference>
<sequence length="421" mass="46103">MGLAPESSAPAPPDLTDLAFWARPEPERLAAFARLRALDRPVFFPEPRVPLLRPGGGFHALVRHADVLEASRNSAVFSSEPAAVSPEPPPWLPLVFGRPLVNMDDPRHARLRRIVSRAFAPRRLDALDGEIADTVDEIVARLARHGTGDFVADAARELPIHVICSMLGIPRERRDHVLSRIDVMTEYSGVRGEMHRLATARLLVGNLRAIVDLRRFVVGLGRARRRDPGDDILSALVTADVDGERLSLRELGSFFDLLLVAGNETVRNAASHGLVLLTEHPDQRDRLAADPDALMGTAIEEIVRLCSPIVQFRRTLTRDHELRGHLLPAGSKVVLFYGSANRDEAVFDAPDTFDVGRRPNPHVGFGGPGAHLCLGAHLARRELGALFRAVLDRLPGLRADGPAVPLRSAFDNGIVALPYRT</sequence>
<gene>
    <name evidence="2" type="ORF">ACFPK1_26960</name>
</gene>
<comment type="similarity">
    <text evidence="1">Belongs to the cytochrome P450 family.</text>
</comment>
<dbReference type="SUPFAM" id="SSF48264">
    <property type="entry name" value="Cytochrome P450"/>
    <property type="match status" value="1"/>
</dbReference>
<reference evidence="3" key="1">
    <citation type="journal article" date="2019" name="Int. J. Syst. Evol. Microbiol.">
        <title>The Global Catalogue of Microorganisms (GCM) 10K type strain sequencing project: providing services to taxonomists for standard genome sequencing and annotation.</title>
        <authorList>
            <consortium name="The Broad Institute Genomics Platform"/>
            <consortium name="The Broad Institute Genome Sequencing Center for Infectious Disease"/>
            <person name="Wu L."/>
            <person name="Ma J."/>
        </authorList>
    </citation>
    <scope>NUCLEOTIDE SEQUENCE [LARGE SCALE GENOMIC DNA]</scope>
    <source>
        <strain evidence="3">XZYJ18</strain>
    </source>
</reference>
<dbReference type="CDD" id="cd11033">
    <property type="entry name" value="CYP142-like"/>
    <property type="match status" value="1"/>
</dbReference>